<feature type="domain" description="Pyrrolo-quinoline quinone repeat" evidence="6">
    <location>
        <begin position="39"/>
        <end position="651"/>
    </location>
</feature>
<dbReference type="RefSeq" id="WP_068612540.1">
    <property type="nucleotide sequence ID" value="NZ_CP016268.1"/>
</dbReference>
<dbReference type="InterPro" id="IPR018391">
    <property type="entry name" value="PQQ_b-propeller_rpt"/>
</dbReference>
<dbReference type="PANTHER" id="PTHR32303:SF4">
    <property type="entry name" value="QUINOPROTEIN GLUCOSE DEHYDROGENASE"/>
    <property type="match status" value="1"/>
</dbReference>
<dbReference type="KEGG" id="woc:BA177_02710"/>
<protein>
    <recommendedName>
        <fullName evidence="6">Pyrrolo-quinoline quinone repeat domain-containing protein</fullName>
    </recommendedName>
</protein>
<dbReference type="Gene3D" id="2.140.10.10">
    <property type="entry name" value="Quinoprotein alcohol dehydrogenase-like superfamily"/>
    <property type="match status" value="2"/>
</dbReference>
<dbReference type="OrthoDB" id="9794322at2"/>
<feature type="chain" id="PRO_5008260060" description="Pyrrolo-quinoline quinone repeat domain-containing protein" evidence="5">
    <location>
        <begin position="29"/>
        <end position="667"/>
    </location>
</feature>
<evidence type="ECO:0000313" key="7">
    <source>
        <dbReference type="EMBL" id="ANO50274.1"/>
    </source>
</evidence>
<dbReference type="EMBL" id="CP016268">
    <property type="protein sequence ID" value="ANO50274.1"/>
    <property type="molecule type" value="Genomic_DNA"/>
</dbReference>
<dbReference type="STRING" id="1548547.BA177_02710"/>
<keyword evidence="5" id="KW-0732">Signal</keyword>
<evidence type="ECO:0000313" key="8">
    <source>
        <dbReference type="Proteomes" id="UP000092695"/>
    </source>
</evidence>
<organism evidence="7 8">
    <name type="scientific">Woeseia oceani</name>
    <dbReference type="NCBI Taxonomy" id="1548547"/>
    <lineage>
        <taxon>Bacteria</taxon>
        <taxon>Pseudomonadati</taxon>
        <taxon>Pseudomonadota</taxon>
        <taxon>Gammaproteobacteria</taxon>
        <taxon>Woeseiales</taxon>
        <taxon>Woeseiaceae</taxon>
        <taxon>Woeseia</taxon>
    </lineage>
</organism>
<keyword evidence="8" id="KW-1185">Reference proteome</keyword>
<evidence type="ECO:0000256" key="2">
    <source>
        <dbReference type="ARBA" id="ARBA00008156"/>
    </source>
</evidence>
<sequence>MNERRTLSWCARILAVAAACSLAPLSFAAEAPGTKNGEWHYLGGDSAHTRYSPANEINADNFDELEEAWIWDGASFNAASGRSTPSYIDGMLYTVAGPRRHVVAIDPKTGETIWSYREPNTRRYEYSMRKDYGKGVAYGKVDGKGVIYISSPAFFLTALDAKTGEPLKGFGKPVPIEGFPKTGVVDMVADLGHKYTPYEGIPMETGYITASAPPIVVNGVVVVGNSHEQGYNQSRIENIPGDILGYDAKTGKLLWKFNVLPGPGEFGHETWENDAWKWTGDISSWAPLSADQERGIVYVPTNGATLDFYGGFRPGDNLFSTSLIALDVKTGKRKWHFQLVHHDIWNYDTPTAPVLLDVQMNGKTVPIVAQVTKQAFTYTFNRVTGEPIWPIEERPVPASKIPGEKLSKTQPFPTKPAPFDNQGLTEDDLIDFTPELRAEMIEILKDYDTGPLFQPPLHRDNDEGYKAALWCPGDIGGVNIDGPAAADPTTGILYVTSRKHCTTRIIAPGAERDAILEEPTGTTIADYAVLSGFGVRGPDGLNMFKPPYSRITAIDMNTGEHLWYIPVGETPEIVLNHPALKDMDIPNTGTGRAAPMTVTSELLFYAGDGSDGTPYLYAIDKKTGEQLGKVEVPERSSYGMMTYVHEGKQYIMLQTGPRLTAMALADY</sequence>
<dbReference type="Proteomes" id="UP000092695">
    <property type="component" value="Chromosome"/>
</dbReference>
<dbReference type="SUPFAM" id="SSF50998">
    <property type="entry name" value="Quinoprotein alcohol dehydrogenase-like"/>
    <property type="match status" value="1"/>
</dbReference>
<proteinExistence type="inferred from homology"/>
<evidence type="ECO:0000256" key="3">
    <source>
        <dbReference type="ARBA" id="ARBA00023002"/>
    </source>
</evidence>
<name>A0A193LD03_9GAMM</name>
<dbReference type="Pfam" id="PF01011">
    <property type="entry name" value="PQQ"/>
    <property type="match status" value="1"/>
</dbReference>
<dbReference type="GO" id="GO:0016491">
    <property type="term" value="F:oxidoreductase activity"/>
    <property type="evidence" value="ECO:0007669"/>
    <property type="project" value="UniProtKB-KW"/>
</dbReference>
<dbReference type="AlphaFoldDB" id="A0A193LD03"/>
<comment type="similarity">
    <text evidence="2">Belongs to the bacterial PQQ dehydrogenase family.</text>
</comment>
<evidence type="ECO:0000256" key="5">
    <source>
        <dbReference type="SAM" id="SignalP"/>
    </source>
</evidence>
<reference evidence="7 8" key="1">
    <citation type="submission" date="2016-06" db="EMBL/GenBank/DDBJ databases">
        <title>Complete genome sequence of a deep-branching marine Gamma Proteobacterium Woeseia oceani type strain XK5.</title>
        <authorList>
            <person name="Mu D."/>
            <person name="Du Z."/>
        </authorList>
    </citation>
    <scope>NUCLEOTIDE SEQUENCE [LARGE SCALE GENOMIC DNA]</scope>
    <source>
        <strain evidence="7 8">XK5</strain>
    </source>
</reference>
<dbReference type="InterPro" id="IPR011047">
    <property type="entry name" value="Quinoprotein_ADH-like_sf"/>
</dbReference>
<evidence type="ECO:0000256" key="1">
    <source>
        <dbReference type="ARBA" id="ARBA00001931"/>
    </source>
</evidence>
<feature type="signal peptide" evidence="5">
    <location>
        <begin position="1"/>
        <end position="28"/>
    </location>
</feature>
<comment type="cofactor">
    <cofactor evidence="1">
        <name>pyrroloquinoline quinone</name>
        <dbReference type="ChEBI" id="CHEBI:58442"/>
    </cofactor>
</comment>
<keyword evidence="3" id="KW-0560">Oxidoreductase</keyword>
<feature type="region of interest" description="Disordered" evidence="4">
    <location>
        <begin position="404"/>
        <end position="424"/>
    </location>
</feature>
<evidence type="ECO:0000259" key="6">
    <source>
        <dbReference type="Pfam" id="PF01011"/>
    </source>
</evidence>
<accession>A0A193LD03</accession>
<dbReference type="InterPro" id="IPR002372">
    <property type="entry name" value="PQQ_rpt_dom"/>
</dbReference>
<dbReference type="PANTHER" id="PTHR32303">
    <property type="entry name" value="QUINOPROTEIN ALCOHOL DEHYDROGENASE (CYTOCHROME C)"/>
    <property type="match status" value="1"/>
</dbReference>
<dbReference type="SMART" id="SM00564">
    <property type="entry name" value="PQQ"/>
    <property type="match status" value="6"/>
</dbReference>
<evidence type="ECO:0000256" key="4">
    <source>
        <dbReference type="SAM" id="MobiDB-lite"/>
    </source>
</evidence>
<gene>
    <name evidence="7" type="ORF">BA177_02710</name>
</gene>